<evidence type="ECO:0008006" key="3">
    <source>
        <dbReference type="Google" id="ProtNLM"/>
    </source>
</evidence>
<reference evidence="1 2" key="1">
    <citation type="submission" date="2018-09" db="EMBL/GenBank/DDBJ databases">
        <title>Genomic characterization of Edwardsiella anguillarum, isolated from Greek aquaculture.</title>
        <authorList>
            <person name="Katharios P."/>
            <person name="Kalatzis P.G."/>
            <person name="Kokkari C."/>
            <person name="Wang Q."/>
        </authorList>
    </citation>
    <scope>NUCLEOTIDE SEQUENCE [LARGE SCALE GENOMIC DNA]</scope>
</reference>
<evidence type="ECO:0000313" key="2">
    <source>
        <dbReference type="Proteomes" id="UP000275234"/>
    </source>
</evidence>
<name>A0A3G3BY74_9CAUD</name>
<keyword evidence="2" id="KW-1185">Reference proteome</keyword>
<evidence type="ECO:0000313" key="1">
    <source>
        <dbReference type="EMBL" id="AYP69252.1"/>
    </source>
</evidence>
<dbReference type="InterPro" id="IPR013056">
    <property type="entry name" value="Phage_lambda_CIII"/>
</dbReference>
<gene>
    <name evidence="1" type="ORF">Edno5_0046</name>
</gene>
<organism evidence="1 2">
    <name type="scientific">Edwardsiella phage Edno5</name>
    <dbReference type="NCBI Taxonomy" id="2419942"/>
    <lineage>
        <taxon>Viruses</taxon>
        <taxon>Duplodnaviria</taxon>
        <taxon>Heunggongvirae</taxon>
        <taxon>Uroviricota</taxon>
        <taxon>Caudoviricetes</taxon>
        <taxon>Gofduovirus</taxon>
        <taxon>Gofduovirus edno5</taxon>
    </lineage>
</organism>
<dbReference type="EMBL" id="MH898687">
    <property type="protein sequence ID" value="AYP69252.1"/>
    <property type="molecule type" value="Genomic_DNA"/>
</dbReference>
<dbReference type="Pfam" id="PF02061">
    <property type="entry name" value="Lambda_CIII"/>
    <property type="match status" value="1"/>
</dbReference>
<accession>A0A3G3BY74</accession>
<sequence>MMNYAISGGTFMGFAQHSQLSNIVENVKKAIKKIVDVLNQKGDPL</sequence>
<proteinExistence type="predicted"/>
<protein>
    <recommendedName>
        <fullName evidence="3">CIII protein</fullName>
    </recommendedName>
</protein>
<dbReference type="Proteomes" id="UP000275234">
    <property type="component" value="Segment"/>
</dbReference>